<comment type="caution">
    <text evidence="5">The sequence shown here is derived from an EMBL/GenBank/DDBJ whole genome shotgun (WGS) entry which is preliminary data.</text>
</comment>
<evidence type="ECO:0000256" key="1">
    <source>
        <dbReference type="ARBA" id="ARBA00013201"/>
    </source>
</evidence>
<gene>
    <name evidence="5" type="ORF">EV421DRAFT_1947488</name>
</gene>
<dbReference type="PANTHER" id="PTHR10272:SF0">
    <property type="entry name" value="PLATELET-ACTIVATING FACTOR ACETYLHYDROLASE"/>
    <property type="match status" value="1"/>
</dbReference>
<evidence type="ECO:0000313" key="6">
    <source>
        <dbReference type="Proteomes" id="UP001175226"/>
    </source>
</evidence>
<evidence type="ECO:0000313" key="5">
    <source>
        <dbReference type="EMBL" id="KAK0429642.1"/>
    </source>
</evidence>
<dbReference type="Proteomes" id="UP001175226">
    <property type="component" value="Unassembled WGS sequence"/>
</dbReference>
<sequence>MPFHLPDCHDPYSVGATTFVTPVRPSRIYSSARLPNGQPALVLDEVAFTAYYPADMADKPWTLRLGIDWLNRPLNETWRGFIDFASQRFPPWLLWASVYLFAAFIQVPVYRNAPLLRTKQWPLVVFSHGLAGTSTAYSQICSRIAASGRVVLAIEHRDGTAPACITRKWIIDNIRTPRVARYLREEDIIKDHLSDSQYPLRKLQLTFRKDEVYLAHSAFFSLVRKDENLLLETIDGSAIDWDSWWAHENEAKPVQCVENITFAGHSFGGCTTFHIISTEHPEWAAPISITNALIFDPWIDPLALPSPGNSGEDLKSSKEHFERLENIVRSWVTDGRLLTLARARHESFSDYPLLPCIRTKTSLRFMNIIARLSNAFLDNRLNDTLNTELMAEMEIEDVGKQNNRRPRKHINGSPGNIVIDFESGSPEPLVLSFGLYAVISNLFGPPPEDTMPVIVVSKDLKSVQESNNSWDFFRELDDLKRIEEQYHEHVKPKLKPLLNPPAKKMSNYMLDCKQKCPSNTNL</sequence>
<dbReference type="SUPFAM" id="SSF53474">
    <property type="entry name" value="alpha/beta-Hydrolases"/>
    <property type="match status" value="1"/>
</dbReference>
<keyword evidence="4" id="KW-0443">Lipid metabolism</keyword>
<name>A0AA39IUA4_9AGAR</name>
<proteinExistence type="predicted"/>
<dbReference type="InterPro" id="IPR029058">
    <property type="entry name" value="AB_hydrolase_fold"/>
</dbReference>
<dbReference type="EC" id="3.1.1.47" evidence="1"/>
<dbReference type="AlphaFoldDB" id="A0AA39IUA4"/>
<protein>
    <recommendedName>
        <fullName evidence="1">1-alkyl-2-acetylglycerophosphocholine esterase</fullName>
        <ecNumber evidence="1">3.1.1.47</ecNumber>
    </recommendedName>
</protein>
<evidence type="ECO:0000256" key="2">
    <source>
        <dbReference type="ARBA" id="ARBA00022801"/>
    </source>
</evidence>
<organism evidence="5 6">
    <name type="scientific">Armillaria borealis</name>
    <dbReference type="NCBI Taxonomy" id="47425"/>
    <lineage>
        <taxon>Eukaryota</taxon>
        <taxon>Fungi</taxon>
        <taxon>Dikarya</taxon>
        <taxon>Basidiomycota</taxon>
        <taxon>Agaricomycotina</taxon>
        <taxon>Agaricomycetes</taxon>
        <taxon>Agaricomycetidae</taxon>
        <taxon>Agaricales</taxon>
        <taxon>Marasmiineae</taxon>
        <taxon>Physalacriaceae</taxon>
        <taxon>Armillaria</taxon>
    </lineage>
</organism>
<evidence type="ECO:0000256" key="4">
    <source>
        <dbReference type="ARBA" id="ARBA00023098"/>
    </source>
</evidence>
<dbReference type="Pfam" id="PF03403">
    <property type="entry name" value="PAF-AH_p_II"/>
    <property type="match status" value="1"/>
</dbReference>
<keyword evidence="2" id="KW-0378">Hydrolase</keyword>
<dbReference type="Gene3D" id="3.40.50.1820">
    <property type="entry name" value="alpha/beta hydrolase"/>
    <property type="match status" value="1"/>
</dbReference>
<dbReference type="GO" id="GO:0003847">
    <property type="term" value="F:1-alkyl-2-acetylglycerophosphocholine esterase activity"/>
    <property type="evidence" value="ECO:0007669"/>
    <property type="project" value="UniProtKB-EC"/>
</dbReference>
<dbReference type="EMBL" id="JAUEPT010000225">
    <property type="protein sequence ID" value="KAK0429642.1"/>
    <property type="molecule type" value="Genomic_DNA"/>
</dbReference>
<dbReference type="GO" id="GO:0016042">
    <property type="term" value="P:lipid catabolic process"/>
    <property type="evidence" value="ECO:0007669"/>
    <property type="project" value="UniProtKB-KW"/>
</dbReference>
<reference evidence="5" key="1">
    <citation type="submission" date="2023-06" db="EMBL/GenBank/DDBJ databases">
        <authorList>
            <consortium name="Lawrence Berkeley National Laboratory"/>
            <person name="Ahrendt S."/>
            <person name="Sahu N."/>
            <person name="Indic B."/>
            <person name="Wong-Bajracharya J."/>
            <person name="Merenyi Z."/>
            <person name="Ke H.-M."/>
            <person name="Monk M."/>
            <person name="Kocsube S."/>
            <person name="Drula E."/>
            <person name="Lipzen A."/>
            <person name="Balint B."/>
            <person name="Henrissat B."/>
            <person name="Andreopoulos B."/>
            <person name="Martin F.M."/>
            <person name="Harder C.B."/>
            <person name="Rigling D."/>
            <person name="Ford K.L."/>
            <person name="Foster G.D."/>
            <person name="Pangilinan J."/>
            <person name="Papanicolaou A."/>
            <person name="Barry K."/>
            <person name="LaButti K."/>
            <person name="Viragh M."/>
            <person name="Koriabine M."/>
            <person name="Yan M."/>
            <person name="Riley R."/>
            <person name="Champramary S."/>
            <person name="Plett K.L."/>
            <person name="Tsai I.J."/>
            <person name="Slot J."/>
            <person name="Sipos G."/>
            <person name="Plett J."/>
            <person name="Nagy L.G."/>
            <person name="Grigoriev I.V."/>
        </authorList>
    </citation>
    <scope>NUCLEOTIDE SEQUENCE</scope>
    <source>
        <strain evidence="5">FPL87.14</strain>
    </source>
</reference>
<keyword evidence="3" id="KW-0442">Lipid degradation</keyword>
<evidence type="ECO:0000256" key="3">
    <source>
        <dbReference type="ARBA" id="ARBA00022963"/>
    </source>
</evidence>
<dbReference type="PANTHER" id="PTHR10272">
    <property type="entry name" value="PLATELET-ACTIVATING FACTOR ACETYLHYDROLASE"/>
    <property type="match status" value="1"/>
</dbReference>
<accession>A0AA39IUA4</accession>
<keyword evidence="6" id="KW-1185">Reference proteome</keyword>